<dbReference type="Pfam" id="PF00048">
    <property type="entry name" value="IL8"/>
    <property type="match status" value="1"/>
</dbReference>
<keyword evidence="3 7" id="KW-0202">Cytokine</keyword>
<dbReference type="GO" id="GO:0008009">
    <property type="term" value="F:chemokine activity"/>
    <property type="evidence" value="ECO:0007669"/>
    <property type="project" value="InterPro"/>
</dbReference>
<feature type="domain" description="Chemokine interleukin-8-like" evidence="9">
    <location>
        <begin position="56"/>
        <end position="117"/>
    </location>
</feature>
<dbReference type="GO" id="GO:0006955">
    <property type="term" value="P:immune response"/>
    <property type="evidence" value="ECO:0007669"/>
    <property type="project" value="InterPro"/>
</dbReference>
<gene>
    <name evidence="10" type="ORF">AAFF_G00108780</name>
</gene>
<keyword evidence="5" id="KW-1015">Disulfide bond</keyword>
<evidence type="ECO:0000256" key="4">
    <source>
        <dbReference type="ARBA" id="ARBA00022525"/>
    </source>
</evidence>
<dbReference type="GO" id="GO:0042056">
    <property type="term" value="F:chemoattractant activity"/>
    <property type="evidence" value="ECO:0007669"/>
    <property type="project" value="UniProtKB-ARBA"/>
</dbReference>
<evidence type="ECO:0000256" key="5">
    <source>
        <dbReference type="ARBA" id="ARBA00023157"/>
    </source>
</evidence>
<dbReference type="InterPro" id="IPR039809">
    <property type="entry name" value="Chemokine_b/g/d"/>
</dbReference>
<reference evidence="10" key="1">
    <citation type="journal article" date="2023" name="Science">
        <title>Genome structures resolve the early diversification of teleost fishes.</title>
        <authorList>
            <person name="Parey E."/>
            <person name="Louis A."/>
            <person name="Montfort J."/>
            <person name="Bouchez O."/>
            <person name="Roques C."/>
            <person name="Iampietro C."/>
            <person name="Lluch J."/>
            <person name="Castinel A."/>
            <person name="Donnadieu C."/>
            <person name="Desvignes T."/>
            <person name="Floi Bucao C."/>
            <person name="Jouanno E."/>
            <person name="Wen M."/>
            <person name="Mejri S."/>
            <person name="Dirks R."/>
            <person name="Jansen H."/>
            <person name="Henkel C."/>
            <person name="Chen W.J."/>
            <person name="Zahm M."/>
            <person name="Cabau C."/>
            <person name="Klopp C."/>
            <person name="Thompson A.W."/>
            <person name="Robinson-Rechavi M."/>
            <person name="Braasch I."/>
            <person name="Lecointre G."/>
            <person name="Bobe J."/>
            <person name="Postlethwait J.H."/>
            <person name="Berthelot C."/>
            <person name="Roest Crollius H."/>
            <person name="Guiguen Y."/>
        </authorList>
    </citation>
    <scope>NUCLEOTIDE SEQUENCE</scope>
    <source>
        <strain evidence="10">NC1722</strain>
    </source>
</reference>
<comment type="similarity">
    <text evidence="2 7">Belongs to the intercrine alpha (chemokine CxC) family.</text>
</comment>
<keyword evidence="11" id="KW-1185">Reference proteome</keyword>
<dbReference type="FunFam" id="2.40.50.40:FF:000004">
    <property type="entry name" value="C-X-C motif chemokine"/>
    <property type="match status" value="1"/>
</dbReference>
<evidence type="ECO:0000313" key="11">
    <source>
        <dbReference type="Proteomes" id="UP001221898"/>
    </source>
</evidence>
<evidence type="ECO:0000256" key="1">
    <source>
        <dbReference type="ARBA" id="ARBA00004613"/>
    </source>
</evidence>
<dbReference type="SUPFAM" id="SSF54117">
    <property type="entry name" value="Interleukin 8-like chemokines"/>
    <property type="match status" value="1"/>
</dbReference>
<dbReference type="PRINTS" id="PR00436">
    <property type="entry name" value="INTERLEUKIN8"/>
</dbReference>
<comment type="function">
    <text evidence="6">Ligand for cxcr3.2. Chemotactic for macrophages.</text>
</comment>
<comment type="caution">
    <text evidence="10">The sequence shown here is derived from an EMBL/GenBank/DDBJ whole genome shotgun (WGS) entry which is preliminary data.</text>
</comment>
<accession>A0AAD7RTX3</accession>
<feature type="region of interest" description="Disordered" evidence="8">
    <location>
        <begin position="1"/>
        <end position="24"/>
    </location>
</feature>
<keyword evidence="7" id="KW-0145">Chemotaxis</keyword>
<dbReference type="GO" id="GO:0006952">
    <property type="term" value="P:defense response"/>
    <property type="evidence" value="ECO:0007669"/>
    <property type="project" value="InterPro"/>
</dbReference>
<dbReference type="InterPro" id="IPR001811">
    <property type="entry name" value="Chemokine_IL8-like_dom"/>
</dbReference>
<dbReference type="InterPro" id="IPR018048">
    <property type="entry name" value="Chemokine_CXC_CS"/>
</dbReference>
<organism evidence="10 11">
    <name type="scientific">Aldrovandia affinis</name>
    <dbReference type="NCBI Taxonomy" id="143900"/>
    <lineage>
        <taxon>Eukaryota</taxon>
        <taxon>Metazoa</taxon>
        <taxon>Chordata</taxon>
        <taxon>Craniata</taxon>
        <taxon>Vertebrata</taxon>
        <taxon>Euteleostomi</taxon>
        <taxon>Actinopterygii</taxon>
        <taxon>Neopterygii</taxon>
        <taxon>Teleostei</taxon>
        <taxon>Notacanthiformes</taxon>
        <taxon>Halosauridae</taxon>
        <taxon>Aldrovandia</taxon>
    </lineage>
</organism>
<evidence type="ECO:0000256" key="8">
    <source>
        <dbReference type="SAM" id="MobiDB-lite"/>
    </source>
</evidence>
<evidence type="ECO:0000259" key="9">
    <source>
        <dbReference type="SMART" id="SM00199"/>
    </source>
</evidence>
<evidence type="ECO:0000256" key="6">
    <source>
        <dbReference type="ARBA" id="ARBA00054901"/>
    </source>
</evidence>
<name>A0AAD7RTX3_9TELE</name>
<dbReference type="Gene3D" id="2.40.50.40">
    <property type="match status" value="1"/>
</dbReference>
<dbReference type="InterPro" id="IPR036048">
    <property type="entry name" value="Interleukin_8-like_sf"/>
</dbReference>
<dbReference type="PRINTS" id="PR00437">
    <property type="entry name" value="SMALLCYTKCXC"/>
</dbReference>
<dbReference type="AlphaFoldDB" id="A0AAD7RTX3"/>
<dbReference type="Proteomes" id="UP001221898">
    <property type="component" value="Unassembled WGS sequence"/>
</dbReference>
<dbReference type="GO" id="GO:0005615">
    <property type="term" value="C:extracellular space"/>
    <property type="evidence" value="ECO:0007669"/>
    <property type="project" value="UniProtKB-UniRule"/>
</dbReference>
<dbReference type="SMART" id="SM00199">
    <property type="entry name" value="SCY"/>
    <property type="match status" value="1"/>
</dbReference>
<dbReference type="EMBL" id="JAINUG010000171">
    <property type="protein sequence ID" value="KAJ8390309.1"/>
    <property type="molecule type" value="Genomic_DNA"/>
</dbReference>
<dbReference type="InterPro" id="IPR001089">
    <property type="entry name" value="Chemokine_CXC"/>
</dbReference>
<proteinExistence type="inferred from homology"/>
<sequence length="128" mass="14458">MLSYAQPHSNERNSSLEKQLQSSSTDHTMRSPLLFLLIAVSFLSTDGMQTIGTGYSGYCKCLNHEHRLIPANSLRSIEILPRGPSCKTTEVIATMISGQRICLDRHAQWVKKVVRFIKEKQRQKGNLV</sequence>
<keyword evidence="4 7" id="KW-0964">Secreted</keyword>
<dbReference type="PANTHER" id="PTHR12015:SF195">
    <property type="entry name" value="CHEMOKINE INTERLEUKIN-8-LIKE DOMAIN-CONTAINING PROTEIN"/>
    <property type="match status" value="1"/>
</dbReference>
<comment type="subcellular location">
    <subcellularLocation>
        <location evidence="1 7">Secreted</location>
    </subcellularLocation>
</comment>
<evidence type="ECO:0000256" key="2">
    <source>
        <dbReference type="ARBA" id="ARBA00010665"/>
    </source>
</evidence>
<dbReference type="PANTHER" id="PTHR12015">
    <property type="entry name" value="SMALL INDUCIBLE CYTOKINE A"/>
    <property type="match status" value="1"/>
</dbReference>
<dbReference type="CDD" id="cd00273">
    <property type="entry name" value="Chemokine_CXC"/>
    <property type="match status" value="1"/>
</dbReference>
<evidence type="ECO:0000256" key="3">
    <source>
        <dbReference type="ARBA" id="ARBA00022514"/>
    </source>
</evidence>
<evidence type="ECO:0000313" key="10">
    <source>
        <dbReference type="EMBL" id="KAJ8390309.1"/>
    </source>
</evidence>
<dbReference type="PROSITE" id="PS00471">
    <property type="entry name" value="SMALL_CYTOKINES_CXC"/>
    <property type="match status" value="1"/>
</dbReference>
<dbReference type="InterPro" id="IPR033899">
    <property type="entry name" value="CXC_Chemokine_domain"/>
</dbReference>
<protein>
    <recommendedName>
        <fullName evidence="7">C-X-C motif chemokine</fullName>
    </recommendedName>
</protein>
<evidence type="ECO:0000256" key="7">
    <source>
        <dbReference type="RuleBase" id="RU361149"/>
    </source>
</evidence>